<evidence type="ECO:0000256" key="3">
    <source>
        <dbReference type="PROSITE-ProRule" id="PRU00433"/>
    </source>
</evidence>
<feature type="domain" description="Cytochrome c" evidence="4">
    <location>
        <begin position="196"/>
        <end position="282"/>
    </location>
</feature>
<accession>A0ABS6V594</accession>
<dbReference type="InterPro" id="IPR009056">
    <property type="entry name" value="Cyt_c-like_dom"/>
</dbReference>
<evidence type="ECO:0000313" key="6">
    <source>
        <dbReference type="Proteomes" id="UP000698028"/>
    </source>
</evidence>
<evidence type="ECO:0000313" key="5">
    <source>
        <dbReference type="EMBL" id="MBW0144671.1"/>
    </source>
</evidence>
<dbReference type="Pfam" id="PF00034">
    <property type="entry name" value="Cytochrom_C"/>
    <property type="match status" value="2"/>
</dbReference>
<sequence>MRASHILPAFLLLGACSADGVQHDATMSSVDAVSFDGANYSDETGKIAHGERVADLLGCASCHAPDYSGVNFGEMIPLVEGLWATNISRTLPDFSEEQLEALLREGIHPEREIYLMPSRTSQFLSDADMGALIAYLRTIEPTGEATPPPPEGFEDAVAKRLPDEYWRVQEYGRAFYPNAEEEAQFYAKYRAPAVAGEHERGRYIAAATCTSCHGPGLDGYGEEFGAIDGVLDYNDKELRKLLVDSVNRDGETVAAWWGTGHEGSKLTQAELNDVEAYVRALARSRVLDQGD</sequence>
<evidence type="ECO:0000256" key="1">
    <source>
        <dbReference type="ARBA" id="ARBA00022723"/>
    </source>
</evidence>
<proteinExistence type="predicted"/>
<gene>
    <name evidence="5" type="ORF">KTQ36_05105</name>
</gene>
<dbReference type="PROSITE" id="PS51007">
    <property type="entry name" value="CYTC"/>
    <property type="match status" value="2"/>
</dbReference>
<protein>
    <submittedName>
        <fullName evidence="5">Cytochrome c</fullName>
    </submittedName>
</protein>
<dbReference type="PANTHER" id="PTHR33751:SF1">
    <property type="entry name" value="CBB3-TYPE CYTOCHROME C OXIDASE SUBUNIT FIXP"/>
    <property type="match status" value="1"/>
</dbReference>
<name>A0ABS6V594_9SPHN</name>
<reference evidence="5 6" key="1">
    <citation type="submission" date="2021-07" db="EMBL/GenBank/DDBJ databases">
        <title>The draft genome sequence of Sphingomicrobium sp. B8.</title>
        <authorList>
            <person name="Mu L."/>
        </authorList>
    </citation>
    <scope>NUCLEOTIDE SEQUENCE [LARGE SCALE GENOMIC DNA]</scope>
    <source>
        <strain evidence="5 6">B8</strain>
    </source>
</reference>
<keyword evidence="2 3" id="KW-0408">Iron</keyword>
<dbReference type="PANTHER" id="PTHR33751">
    <property type="entry name" value="CBB3-TYPE CYTOCHROME C OXIDASE SUBUNIT FIXP"/>
    <property type="match status" value="1"/>
</dbReference>
<feature type="domain" description="Cytochrome c" evidence="4">
    <location>
        <begin position="45"/>
        <end position="140"/>
    </location>
</feature>
<keyword evidence="1 3" id="KW-0479">Metal-binding</keyword>
<dbReference type="InterPro" id="IPR050597">
    <property type="entry name" value="Cytochrome_c_Oxidase_Subunit"/>
</dbReference>
<evidence type="ECO:0000259" key="4">
    <source>
        <dbReference type="PROSITE" id="PS51007"/>
    </source>
</evidence>
<evidence type="ECO:0000256" key="2">
    <source>
        <dbReference type="ARBA" id="ARBA00023004"/>
    </source>
</evidence>
<dbReference type="PROSITE" id="PS51257">
    <property type="entry name" value="PROKAR_LIPOPROTEIN"/>
    <property type="match status" value="1"/>
</dbReference>
<organism evidence="5 6">
    <name type="scientific">Sphingomicrobium clamense</name>
    <dbReference type="NCBI Taxonomy" id="2851013"/>
    <lineage>
        <taxon>Bacteria</taxon>
        <taxon>Pseudomonadati</taxon>
        <taxon>Pseudomonadota</taxon>
        <taxon>Alphaproteobacteria</taxon>
        <taxon>Sphingomonadales</taxon>
        <taxon>Sphingomonadaceae</taxon>
        <taxon>Sphingomicrobium</taxon>
    </lineage>
</organism>
<dbReference type="EMBL" id="JAHVAH010000001">
    <property type="protein sequence ID" value="MBW0144671.1"/>
    <property type="molecule type" value="Genomic_DNA"/>
</dbReference>
<keyword evidence="3" id="KW-0349">Heme</keyword>
<dbReference type="Proteomes" id="UP000698028">
    <property type="component" value="Unassembled WGS sequence"/>
</dbReference>
<keyword evidence="6" id="KW-1185">Reference proteome</keyword>
<comment type="caution">
    <text evidence="5">The sequence shown here is derived from an EMBL/GenBank/DDBJ whole genome shotgun (WGS) entry which is preliminary data.</text>
</comment>
<dbReference type="RefSeq" id="WP_218632638.1">
    <property type="nucleotide sequence ID" value="NZ_JAHVAH010000001.1"/>
</dbReference>